<organism evidence="2 3">
    <name type="scientific">Ensete ventricosum</name>
    <name type="common">Abyssinian banana</name>
    <name type="synonym">Musa ensete</name>
    <dbReference type="NCBI Taxonomy" id="4639"/>
    <lineage>
        <taxon>Eukaryota</taxon>
        <taxon>Viridiplantae</taxon>
        <taxon>Streptophyta</taxon>
        <taxon>Embryophyta</taxon>
        <taxon>Tracheophyta</taxon>
        <taxon>Spermatophyta</taxon>
        <taxon>Magnoliopsida</taxon>
        <taxon>Liliopsida</taxon>
        <taxon>Zingiberales</taxon>
        <taxon>Musaceae</taxon>
        <taxon>Ensete</taxon>
    </lineage>
</organism>
<evidence type="ECO:0000313" key="2">
    <source>
        <dbReference type="EMBL" id="RRT51593.1"/>
    </source>
</evidence>
<dbReference type="EMBL" id="AMZH03012140">
    <property type="protein sequence ID" value="RRT51593.1"/>
    <property type="molecule type" value="Genomic_DNA"/>
</dbReference>
<feature type="region of interest" description="Disordered" evidence="1">
    <location>
        <begin position="25"/>
        <end position="54"/>
    </location>
</feature>
<dbReference type="AlphaFoldDB" id="A0A426YIP0"/>
<comment type="caution">
    <text evidence="2">The sequence shown here is derived from an EMBL/GenBank/DDBJ whole genome shotgun (WGS) entry which is preliminary data.</text>
</comment>
<accession>A0A426YIP0</accession>
<gene>
    <name evidence="2" type="ORF">B296_00031500</name>
</gene>
<proteinExistence type="predicted"/>
<dbReference type="Proteomes" id="UP000287651">
    <property type="component" value="Unassembled WGS sequence"/>
</dbReference>
<evidence type="ECO:0000256" key="1">
    <source>
        <dbReference type="SAM" id="MobiDB-lite"/>
    </source>
</evidence>
<name>A0A426YIP0_ENSVE</name>
<feature type="compositionally biased region" description="Basic and acidic residues" evidence="1">
    <location>
        <begin position="37"/>
        <end position="54"/>
    </location>
</feature>
<evidence type="ECO:0000313" key="3">
    <source>
        <dbReference type="Proteomes" id="UP000287651"/>
    </source>
</evidence>
<protein>
    <submittedName>
        <fullName evidence="2">Uncharacterized protein</fullName>
    </submittedName>
</protein>
<reference evidence="2 3" key="1">
    <citation type="journal article" date="2014" name="Agronomy (Basel)">
        <title>A Draft Genome Sequence for Ensete ventricosum, the Drought-Tolerant Tree Against Hunger.</title>
        <authorList>
            <person name="Harrison J."/>
            <person name="Moore K.A."/>
            <person name="Paszkiewicz K."/>
            <person name="Jones T."/>
            <person name="Grant M."/>
            <person name="Ambacheew D."/>
            <person name="Muzemil S."/>
            <person name="Studholme D.J."/>
        </authorList>
    </citation>
    <scope>NUCLEOTIDE SEQUENCE [LARGE SCALE GENOMIC DNA]</scope>
</reference>
<sequence length="119" mass="14075">MEDSQYAQPFGGKWTLRCRKMSRSEERASRFGIQRNGQERHHEDKQVKKNERSELSAMEHQNFLFDMERIRPYAAKMCNKFNTLLDLKGCSGDCISEESQSSTCIYRGRTRHKLFSKME</sequence>